<keyword evidence="1" id="KW-0472">Membrane</keyword>
<protein>
    <recommendedName>
        <fullName evidence="4">J domain-containing protein</fullName>
    </recommendedName>
</protein>
<feature type="transmembrane region" description="Helical" evidence="1">
    <location>
        <begin position="45"/>
        <end position="64"/>
    </location>
</feature>
<reference evidence="2 3" key="1">
    <citation type="submission" date="2006-10" db="EMBL/GenBank/DDBJ databases">
        <title>The Genome Sequence of Batrachochytrium dendrobatidis JEL423.</title>
        <authorList>
            <consortium name="The Broad Institute Genome Sequencing Platform"/>
            <person name="Birren B."/>
            <person name="Lander E."/>
            <person name="Galagan J."/>
            <person name="Cuomo C."/>
            <person name="Devon K."/>
            <person name="Jaffe D."/>
            <person name="Butler J."/>
            <person name="Alvarez P."/>
            <person name="Gnerre S."/>
            <person name="Grabherr M."/>
            <person name="Kleber M."/>
            <person name="Mauceli E."/>
            <person name="Brockman W."/>
            <person name="Young S."/>
            <person name="LaButti K."/>
            <person name="Sykes S."/>
            <person name="DeCaprio D."/>
            <person name="Crawford M."/>
            <person name="Koehrsen M."/>
            <person name="Engels R."/>
            <person name="Montgomery P."/>
            <person name="Pearson M."/>
            <person name="Howarth C."/>
            <person name="Larson L."/>
            <person name="White J."/>
            <person name="O'Leary S."/>
            <person name="Kodira C."/>
            <person name="Zeng Q."/>
            <person name="Yandava C."/>
            <person name="Alvarado L."/>
            <person name="Longcore J."/>
            <person name="James T."/>
        </authorList>
    </citation>
    <scope>NUCLEOTIDE SEQUENCE [LARGE SCALE GENOMIC DNA]</scope>
    <source>
        <strain evidence="2 3">JEL423</strain>
    </source>
</reference>
<feature type="transmembrane region" description="Helical" evidence="1">
    <location>
        <begin position="231"/>
        <end position="249"/>
    </location>
</feature>
<evidence type="ECO:0000313" key="3">
    <source>
        <dbReference type="Proteomes" id="UP000077115"/>
    </source>
</evidence>
<dbReference type="PANTHER" id="PTHR39470">
    <property type="entry name" value="CHROMOSOME 10, WHOLE GENOME SHOTGUN SEQUENCE"/>
    <property type="match status" value="1"/>
</dbReference>
<dbReference type="VEuPathDB" id="FungiDB:BDEG_25735"/>
<feature type="transmembrane region" description="Helical" evidence="1">
    <location>
        <begin position="186"/>
        <end position="204"/>
    </location>
</feature>
<dbReference type="Proteomes" id="UP000077115">
    <property type="component" value="Unassembled WGS sequence"/>
</dbReference>
<evidence type="ECO:0000313" key="2">
    <source>
        <dbReference type="EMBL" id="OAJ42264.1"/>
    </source>
</evidence>
<evidence type="ECO:0008006" key="4">
    <source>
        <dbReference type="Google" id="ProtNLM"/>
    </source>
</evidence>
<feature type="transmembrane region" description="Helical" evidence="1">
    <location>
        <begin position="6"/>
        <end position="24"/>
    </location>
</feature>
<gene>
    <name evidence="2" type="ORF">BDEG_25735</name>
</gene>
<dbReference type="OrthoDB" id="4218123at2759"/>
<reference evidence="2 3" key="2">
    <citation type="submission" date="2016-05" db="EMBL/GenBank/DDBJ databases">
        <title>Lineage-specific infection strategies underlie the spectrum of fungal disease in amphibians.</title>
        <authorList>
            <person name="Cuomo C.A."/>
            <person name="Farrer R.A."/>
            <person name="James T."/>
            <person name="Longcore J."/>
            <person name="Birren B."/>
        </authorList>
    </citation>
    <scope>NUCLEOTIDE SEQUENCE [LARGE SCALE GENOMIC DNA]</scope>
    <source>
        <strain evidence="2 3">JEL423</strain>
    </source>
</reference>
<organism evidence="2 3">
    <name type="scientific">Batrachochytrium dendrobatidis (strain JEL423)</name>
    <dbReference type="NCBI Taxonomy" id="403673"/>
    <lineage>
        <taxon>Eukaryota</taxon>
        <taxon>Fungi</taxon>
        <taxon>Fungi incertae sedis</taxon>
        <taxon>Chytridiomycota</taxon>
        <taxon>Chytridiomycota incertae sedis</taxon>
        <taxon>Chytridiomycetes</taxon>
        <taxon>Rhizophydiales</taxon>
        <taxon>Rhizophydiales incertae sedis</taxon>
        <taxon>Batrachochytrium</taxon>
    </lineage>
</organism>
<dbReference type="AlphaFoldDB" id="A0A177WRG6"/>
<dbReference type="PANTHER" id="PTHR39470:SF1">
    <property type="entry name" value="CHORISMATE SYNTHASE PROTEIN"/>
    <property type="match status" value="1"/>
</dbReference>
<sequence length="407" mass="46101">MSGWMELVACIALPYFIPKIYRFITNRNQKLSTRRPKPYTLSDQCSSIWLLLLSGLFILIAFYGRQTDLLTVLRIHDKSAPHEMRNQFRSYMASTYPPWPETSSLPDSTKATVKAIHELYDDLRSSDAKRLYYTKYGPSVARTCTWCRDGEDYLFGASSAIMAQYATFFFLFGCGTIVWRKHSSRTVAATAIGCMACFDIYVLYLSSDLVFPRQDTSIPILSDSQFNQMHALRYVIFAGLALTAGLMNASDEWTDREILIELVQKTSFNYARGDATAMAMHTALSDDELRKLFVQYFAFQAKTDHLGTHAPVSRKDAQFKKDTLKGFGVSRVIHERDTIRSFMQLAVNESFLSSIDLLPEVDNAALNKSGQAPTIPFDSPPPNTSHQVEEIVKPFVAAENPDEKKRK</sequence>
<keyword evidence="1" id="KW-0812">Transmembrane</keyword>
<name>A0A177WRG6_BATDL</name>
<dbReference type="EMBL" id="DS022307">
    <property type="protein sequence ID" value="OAJ42264.1"/>
    <property type="molecule type" value="Genomic_DNA"/>
</dbReference>
<keyword evidence="1" id="KW-1133">Transmembrane helix</keyword>
<dbReference type="STRING" id="403673.A0A177WRG6"/>
<proteinExistence type="predicted"/>
<evidence type="ECO:0000256" key="1">
    <source>
        <dbReference type="SAM" id="Phobius"/>
    </source>
</evidence>
<feature type="transmembrane region" description="Helical" evidence="1">
    <location>
        <begin position="161"/>
        <end position="179"/>
    </location>
</feature>
<accession>A0A177WRG6</accession>